<name>A0A934V1I7_9PSEU</name>
<protein>
    <submittedName>
        <fullName evidence="1">DUF4380 domain-containing protein</fullName>
    </submittedName>
</protein>
<gene>
    <name evidence="1" type="ORF">JHE00_02325</name>
</gene>
<dbReference type="AlphaFoldDB" id="A0A934V1I7"/>
<dbReference type="Proteomes" id="UP000635245">
    <property type="component" value="Unassembled WGS sequence"/>
</dbReference>
<sequence>MIERQDGTPGVVWLANDRLRLGIVPELGGRLLSLSGADGRELLWRNADLLTDELRLHAGHVHRPVAGSLGDWMNYGGDKTWPAPQGWDGDGQWAGPPDPVLDSGAYAVTTDERDGVATVTLTSGDDPRTGLRLQRRFELRDGEDGYRLTLTALNTSARDVRWALWNVTQLAADGDGGTLVGGPERVTPLLAGTGFPRWEQRGDATYIPHQDVVGKLGFPAATGWLSHTGEGTTLTQRFTVDENSEYPDQGSRVEVWLEYPLPEPLAELGDLDPPARIVECEVLGPLTTLRPGEQTTLTIDVEVRPCAD</sequence>
<reference evidence="1" key="1">
    <citation type="submission" date="2020-12" db="EMBL/GenBank/DDBJ databases">
        <title>Prauserella sp. ASG 168, a novel actinomycete isolated from cave rock.</title>
        <authorList>
            <person name="Suriyachadkun C."/>
        </authorList>
    </citation>
    <scope>NUCLEOTIDE SEQUENCE</scope>
    <source>
        <strain evidence="1">ASG 168</strain>
    </source>
</reference>
<organism evidence="1 2">
    <name type="scientific">Prauserella cavernicola</name>
    <dbReference type="NCBI Taxonomy" id="2800127"/>
    <lineage>
        <taxon>Bacteria</taxon>
        <taxon>Bacillati</taxon>
        <taxon>Actinomycetota</taxon>
        <taxon>Actinomycetes</taxon>
        <taxon>Pseudonocardiales</taxon>
        <taxon>Pseudonocardiaceae</taxon>
        <taxon>Prauserella</taxon>
    </lineage>
</organism>
<dbReference type="EMBL" id="JAENJH010000001">
    <property type="protein sequence ID" value="MBK1783146.1"/>
    <property type="molecule type" value="Genomic_DNA"/>
</dbReference>
<dbReference type="GO" id="GO:0030246">
    <property type="term" value="F:carbohydrate binding"/>
    <property type="evidence" value="ECO:0007669"/>
    <property type="project" value="InterPro"/>
</dbReference>
<keyword evidence="2" id="KW-1185">Reference proteome</keyword>
<evidence type="ECO:0000313" key="1">
    <source>
        <dbReference type="EMBL" id="MBK1783146.1"/>
    </source>
</evidence>
<dbReference type="InterPro" id="IPR025488">
    <property type="entry name" value="DUF4380"/>
</dbReference>
<comment type="caution">
    <text evidence="1">The sequence shown here is derived from an EMBL/GenBank/DDBJ whole genome shotgun (WGS) entry which is preliminary data.</text>
</comment>
<dbReference type="Pfam" id="PF14315">
    <property type="entry name" value="DUF4380"/>
    <property type="match status" value="1"/>
</dbReference>
<proteinExistence type="predicted"/>
<accession>A0A934V1I7</accession>
<evidence type="ECO:0000313" key="2">
    <source>
        <dbReference type="Proteomes" id="UP000635245"/>
    </source>
</evidence>
<dbReference type="InterPro" id="IPR014718">
    <property type="entry name" value="GH-type_carb-bd"/>
</dbReference>
<dbReference type="RefSeq" id="WP_200314241.1">
    <property type="nucleotide sequence ID" value="NZ_JAENJH010000001.1"/>
</dbReference>
<dbReference type="Gene3D" id="2.70.98.10">
    <property type="match status" value="1"/>
</dbReference>